<dbReference type="Proteomes" id="UP000018050">
    <property type="component" value="Unassembled WGS sequence"/>
</dbReference>
<evidence type="ECO:0000313" key="10">
    <source>
        <dbReference type="Proteomes" id="UP000018050"/>
    </source>
</evidence>
<feature type="transmembrane region" description="Helical" evidence="8">
    <location>
        <begin position="580"/>
        <end position="599"/>
    </location>
</feature>
<gene>
    <name evidence="9" type="ORF">EAH_00062440</name>
</gene>
<feature type="transmembrane region" description="Helical" evidence="8">
    <location>
        <begin position="201"/>
        <end position="221"/>
    </location>
</feature>
<evidence type="ECO:0000256" key="8">
    <source>
        <dbReference type="SAM" id="Phobius"/>
    </source>
</evidence>
<evidence type="ECO:0000256" key="6">
    <source>
        <dbReference type="ARBA" id="ARBA00022989"/>
    </source>
</evidence>
<evidence type="ECO:0000256" key="2">
    <source>
        <dbReference type="ARBA" id="ARBA00006595"/>
    </source>
</evidence>
<dbReference type="GO" id="GO:0006865">
    <property type="term" value="P:amino acid transport"/>
    <property type="evidence" value="ECO:0007669"/>
    <property type="project" value="UniProtKB-KW"/>
</dbReference>
<dbReference type="VEuPathDB" id="ToxoDB:EAH_00062440"/>
<reference evidence="9" key="2">
    <citation type="submission" date="2013-10" db="EMBL/GenBank/DDBJ databases">
        <authorList>
            <person name="Aslett M."/>
        </authorList>
    </citation>
    <scope>NUCLEOTIDE SEQUENCE [LARGE SCALE GENOMIC DNA]</scope>
    <source>
        <strain evidence="9">Houghton</strain>
    </source>
</reference>
<evidence type="ECO:0000256" key="5">
    <source>
        <dbReference type="ARBA" id="ARBA00022970"/>
    </source>
</evidence>
<organism evidence="9 10">
    <name type="scientific">Eimeria acervulina</name>
    <name type="common">Coccidian parasite</name>
    <dbReference type="NCBI Taxonomy" id="5801"/>
    <lineage>
        <taxon>Eukaryota</taxon>
        <taxon>Sar</taxon>
        <taxon>Alveolata</taxon>
        <taxon>Apicomplexa</taxon>
        <taxon>Conoidasida</taxon>
        <taxon>Coccidia</taxon>
        <taxon>Eucoccidiorida</taxon>
        <taxon>Eimeriorina</taxon>
        <taxon>Eimeriidae</taxon>
        <taxon>Eimeria</taxon>
    </lineage>
</organism>
<feature type="transmembrane region" description="Helical" evidence="8">
    <location>
        <begin position="169"/>
        <end position="189"/>
    </location>
</feature>
<dbReference type="OrthoDB" id="330047at2759"/>
<dbReference type="AlphaFoldDB" id="U6GST3"/>
<keyword evidence="6 8" id="KW-1133">Transmembrane helix</keyword>
<comment type="similarity">
    <text evidence="2">Belongs to the SLC43A transporter (TC 2.A.1.44) family.</text>
</comment>
<feature type="transmembrane region" description="Helical" evidence="8">
    <location>
        <begin position="391"/>
        <end position="409"/>
    </location>
</feature>
<dbReference type="GeneID" id="25274314"/>
<keyword evidence="3" id="KW-0813">Transport</keyword>
<evidence type="ECO:0000256" key="4">
    <source>
        <dbReference type="ARBA" id="ARBA00022692"/>
    </source>
</evidence>
<evidence type="ECO:0000256" key="1">
    <source>
        <dbReference type="ARBA" id="ARBA00004141"/>
    </source>
</evidence>
<feature type="transmembrane region" description="Helical" evidence="8">
    <location>
        <begin position="672"/>
        <end position="698"/>
    </location>
</feature>
<reference evidence="9" key="1">
    <citation type="submission" date="2013-10" db="EMBL/GenBank/DDBJ databases">
        <title>Genomic analysis of the causative agents of coccidiosis in chickens.</title>
        <authorList>
            <person name="Reid A.J."/>
            <person name="Blake D."/>
            <person name="Billington K."/>
            <person name="Browne H."/>
            <person name="Dunn M."/>
            <person name="Hung S."/>
            <person name="Kawahara F."/>
            <person name="Miranda-Saavedra D."/>
            <person name="Mourier T."/>
            <person name="Nagra H."/>
            <person name="Otto T.D."/>
            <person name="Rawlings N."/>
            <person name="Sanchez A."/>
            <person name="Sanders M."/>
            <person name="Subramaniam C."/>
            <person name="Tay Y."/>
            <person name="Dear P."/>
            <person name="Doerig C."/>
            <person name="Gruber A."/>
            <person name="Parkinson J."/>
            <person name="Shirley M."/>
            <person name="Wan K.L."/>
            <person name="Berriman M."/>
            <person name="Tomley F."/>
            <person name="Pain A."/>
        </authorList>
    </citation>
    <scope>NUCLEOTIDE SEQUENCE [LARGE SCALE GENOMIC DNA]</scope>
    <source>
        <strain evidence="9">Houghton</strain>
    </source>
</reference>
<keyword evidence="10" id="KW-1185">Reference proteome</keyword>
<dbReference type="PANTHER" id="PTHR20772">
    <property type="entry name" value="PROTEIN FMP42"/>
    <property type="match status" value="1"/>
</dbReference>
<dbReference type="OMA" id="SDFFYHG"/>
<evidence type="ECO:0000256" key="7">
    <source>
        <dbReference type="ARBA" id="ARBA00023136"/>
    </source>
</evidence>
<evidence type="ECO:0000256" key="3">
    <source>
        <dbReference type="ARBA" id="ARBA00022448"/>
    </source>
</evidence>
<protein>
    <recommendedName>
        <fullName evidence="11">Major facilitator superfamily domain-containing protein</fullName>
    </recommendedName>
</protein>
<dbReference type="EMBL" id="HG671750">
    <property type="protein sequence ID" value="CDI81644.1"/>
    <property type="molecule type" value="Genomic_DNA"/>
</dbReference>
<dbReference type="GO" id="GO:0016020">
    <property type="term" value="C:membrane"/>
    <property type="evidence" value="ECO:0007669"/>
    <property type="project" value="UniProtKB-SubCell"/>
</dbReference>
<keyword evidence="5" id="KW-0029">Amino-acid transport</keyword>
<feature type="transmembrane region" description="Helical" evidence="8">
    <location>
        <begin position="451"/>
        <end position="470"/>
    </location>
</feature>
<accession>U6GST3</accession>
<name>U6GST3_EIMAC</name>
<sequence>MQDLKGGTSSSSSASGGCSKLRTSLKNLVPRSDLPGAQQPTPFGLNRYGILLIYLLYVFLTGCVYFGWAAISSMLLRAESFSNLCEKDAAGNYIGDMTEEKGFICNEQEAAVQHLYTITLAVHTTFSSIAGTTMDLAGPLMTAVLGQVFNFTGWALLASRQSLGNGALYAGFVFIGMGADMGFLPTLCITRLFPGSAGLSITLLGSAASASFAVPLILEAICNNLGLTNPQKVFWAYAGLGPGLCILLSLLFIPRAGYKDFRDDAKKVHDSPAADAAAAAAAAAAARGEEGAARKCSSSGEGLEDDMQCADPAPGDSRCAIPGASFRRQLFSAKYIVLTLYFVGVGWASSFYQEAHNRLLEEGVRNFLKVLLPFSFLPCIMWGYLADRWGIIRVLFITNMSGLLMYLFTFGEVVALGYLSVLCFTNYMSIFTSQVFVYIEQHFTYEHFGKLIGIIQMVGGLLSLACNPLYSRVALNPNISNGLLIVQGIMVGLLLLQFVWIFSLVLLGRNDKSPAQLRAKQREAAAAAAAAGKDTDAAADAADVQLTDPLEEGVRNFLKVLLPFSFLPCIMWGYLADRWGIIRVLFITNMSGLLMYLFTFGEVVALGYLSVLCFTNYMSIFTSQVFVYIEQHFTYEHFGKLIGIIQMVGGLLSLACNPLYSRVALNPNISNGLLIVQGIMVGLLLLQFVWIFSLVLLGRNDKSPAQLRAKQREAAAAAAAAGKDTDAAADAADVQLTDPSLSLAQQDSIP</sequence>
<dbReference type="InterPro" id="IPR036259">
    <property type="entry name" value="MFS_trans_sf"/>
</dbReference>
<dbReference type="Pfam" id="PF07690">
    <property type="entry name" value="MFS_1"/>
    <property type="match status" value="1"/>
</dbReference>
<feature type="transmembrane region" description="Helical" evidence="8">
    <location>
        <begin position="335"/>
        <end position="352"/>
    </location>
</feature>
<dbReference type="GO" id="GO:0022857">
    <property type="term" value="F:transmembrane transporter activity"/>
    <property type="evidence" value="ECO:0007669"/>
    <property type="project" value="InterPro"/>
</dbReference>
<proteinExistence type="inferred from homology"/>
<feature type="transmembrane region" description="Helical" evidence="8">
    <location>
        <begin position="48"/>
        <end position="71"/>
    </location>
</feature>
<evidence type="ECO:0008006" key="11">
    <source>
        <dbReference type="Google" id="ProtNLM"/>
    </source>
</evidence>
<dbReference type="PROSITE" id="PS51257">
    <property type="entry name" value="PROKAR_LIPOPROTEIN"/>
    <property type="match status" value="1"/>
</dbReference>
<dbReference type="Gene3D" id="1.20.1250.20">
    <property type="entry name" value="MFS general substrate transporter like domains"/>
    <property type="match status" value="1"/>
</dbReference>
<evidence type="ECO:0000313" key="9">
    <source>
        <dbReference type="EMBL" id="CDI81644.1"/>
    </source>
</evidence>
<feature type="transmembrane region" description="Helical" evidence="8">
    <location>
        <begin position="641"/>
        <end position="660"/>
    </location>
</feature>
<dbReference type="PANTHER" id="PTHR20772:SF2">
    <property type="entry name" value="PROTEIN FMP42"/>
    <property type="match status" value="1"/>
</dbReference>
<feature type="transmembrane region" description="Helical" evidence="8">
    <location>
        <begin position="136"/>
        <end position="157"/>
    </location>
</feature>
<keyword evidence="7 8" id="KW-0472">Membrane</keyword>
<feature type="transmembrane region" description="Helical" evidence="8">
    <location>
        <begin position="482"/>
        <end position="508"/>
    </location>
</feature>
<feature type="transmembrane region" description="Helical" evidence="8">
    <location>
        <begin position="233"/>
        <end position="253"/>
    </location>
</feature>
<comment type="subcellular location">
    <subcellularLocation>
        <location evidence="1">Membrane</location>
        <topology evidence="1">Multi-pass membrane protein</topology>
    </subcellularLocation>
</comment>
<dbReference type="InterPro" id="IPR052599">
    <property type="entry name" value="SLC43A_AATransporter"/>
</dbReference>
<feature type="transmembrane region" description="Helical" evidence="8">
    <location>
        <begin position="364"/>
        <end position="384"/>
    </location>
</feature>
<keyword evidence="4 8" id="KW-0812">Transmembrane</keyword>
<feature type="transmembrane region" description="Helical" evidence="8">
    <location>
        <begin position="415"/>
        <end position="439"/>
    </location>
</feature>
<dbReference type="RefSeq" id="XP_013248700.1">
    <property type="nucleotide sequence ID" value="XM_013393246.1"/>
</dbReference>
<dbReference type="InterPro" id="IPR011701">
    <property type="entry name" value="MFS"/>
</dbReference>
<dbReference type="SUPFAM" id="SSF103473">
    <property type="entry name" value="MFS general substrate transporter"/>
    <property type="match status" value="2"/>
</dbReference>
<feature type="transmembrane region" description="Helical" evidence="8">
    <location>
        <begin position="605"/>
        <end position="629"/>
    </location>
</feature>